<protein>
    <submittedName>
        <fullName evidence="2">DUF454 family protein</fullName>
    </submittedName>
</protein>
<feature type="transmembrane region" description="Helical" evidence="1">
    <location>
        <begin position="100"/>
        <end position="117"/>
    </location>
</feature>
<evidence type="ECO:0000313" key="2">
    <source>
        <dbReference type="EMBL" id="MBR8671597.1"/>
    </source>
</evidence>
<proteinExistence type="predicted"/>
<keyword evidence="1" id="KW-0812">Transmembrane</keyword>
<organism evidence="2">
    <name type="scientific">Niallia circulans</name>
    <name type="common">Bacillus circulans</name>
    <dbReference type="NCBI Taxonomy" id="1397"/>
    <lineage>
        <taxon>Bacteria</taxon>
        <taxon>Bacillati</taxon>
        <taxon>Bacillota</taxon>
        <taxon>Bacilli</taxon>
        <taxon>Bacillales</taxon>
        <taxon>Bacillaceae</taxon>
        <taxon>Niallia</taxon>
    </lineage>
</organism>
<keyword evidence="1" id="KW-0472">Membrane</keyword>
<dbReference type="AlphaFoldDB" id="A0A941GK68"/>
<dbReference type="InterPro" id="IPR007401">
    <property type="entry name" value="DUF454"/>
</dbReference>
<feature type="transmembrane region" description="Helical" evidence="1">
    <location>
        <begin position="6"/>
        <end position="29"/>
    </location>
</feature>
<dbReference type="EMBL" id="JAGTPX010000023">
    <property type="protein sequence ID" value="MBR8671597.1"/>
    <property type="molecule type" value="Genomic_DNA"/>
</dbReference>
<comment type="caution">
    <text evidence="2">The sequence shown here is derived from an EMBL/GenBank/DDBJ whole genome shotgun (WGS) entry which is preliminary data.</text>
</comment>
<dbReference type="PANTHER" id="PTHR35813">
    <property type="entry name" value="INNER MEMBRANE PROTEIN YBAN"/>
    <property type="match status" value="1"/>
</dbReference>
<sequence>MKPIYRWMYIFLGTIFLILGIIGVFLPLLPTTPFLLLTSFFYTRGSERVNKWFRSTSFYRDYVEGFRKGELTIKQKIKIIISCYICLAISAIFVDHLYTRIVLGCIAIVQAISMFIIKTKKENPEVIIKK</sequence>
<keyword evidence="1" id="KW-1133">Transmembrane helix</keyword>
<dbReference type="GO" id="GO:0005886">
    <property type="term" value="C:plasma membrane"/>
    <property type="evidence" value="ECO:0007669"/>
    <property type="project" value="TreeGrafter"/>
</dbReference>
<evidence type="ECO:0000256" key="1">
    <source>
        <dbReference type="SAM" id="Phobius"/>
    </source>
</evidence>
<reference evidence="2" key="1">
    <citation type="submission" date="2021-04" db="EMBL/GenBank/DDBJ databases">
        <title>Genomic analysis of electroactive and textile dye degrading Bacillus circulans strain: DC10 isolated from constructed wetland-microbial fuel cells treating textile dye wastewaters.</title>
        <authorList>
            <person name="Patel D.U."/>
            <person name="Desai C.R."/>
        </authorList>
    </citation>
    <scope>NUCLEOTIDE SEQUENCE</scope>
    <source>
        <strain evidence="2">DC10</strain>
    </source>
</reference>
<gene>
    <name evidence="2" type="ORF">KD144_18850</name>
</gene>
<dbReference type="PANTHER" id="PTHR35813:SF1">
    <property type="entry name" value="INNER MEMBRANE PROTEIN YBAN"/>
    <property type="match status" value="1"/>
</dbReference>
<accession>A0A941GK68</accession>
<dbReference type="RefSeq" id="WP_212120787.1">
    <property type="nucleotide sequence ID" value="NZ_JAGTPX020000005.1"/>
</dbReference>
<dbReference type="Pfam" id="PF04304">
    <property type="entry name" value="DUF454"/>
    <property type="match status" value="1"/>
</dbReference>
<dbReference type="PIRSF" id="PIRSF016789">
    <property type="entry name" value="DUF454"/>
    <property type="match status" value="1"/>
</dbReference>
<name>A0A941GK68_NIACI</name>